<dbReference type="AlphaFoldDB" id="A0AA89WKB7"/>
<sequence>MDGSFPLQRDPDLASPVTDANKWRQEIAEAKQGLRAKISTKAAAHYVGVHHTTLREWVREGQGPQPMQNPAKAGTMARNQHLGFSLDALDAFLASRSGEPITRGKRTDADDVVRKAERIEALIALKEAEDRLAKARARARRLGVVAYASLADVLEIQPWVTLGGRIAGHAWAVDDTTFNAADEDQWEGTLEEALAQPWTSTEAREVYQNAFVAVLTSTQHLINAARSRQLASDLEERWDSATHEAKPVRPFDKGSGRL</sequence>
<comment type="caution">
    <text evidence="1">The sequence shown here is derived from an EMBL/GenBank/DDBJ whole genome shotgun (WGS) entry which is preliminary data.</text>
</comment>
<protein>
    <submittedName>
        <fullName evidence="1">Helix-turn-helix domain-containing protein</fullName>
    </submittedName>
</protein>
<dbReference type="Proteomes" id="UP000625930">
    <property type="component" value="Unassembled WGS sequence"/>
</dbReference>
<proteinExistence type="predicted"/>
<name>A0AA89WKB7_STEMA</name>
<reference evidence="1" key="1">
    <citation type="submission" date="2020-11" db="EMBL/GenBank/DDBJ databases">
        <title>Enhanced detection system for hospital associated transmission using whole genome sequencing surveillance.</title>
        <authorList>
            <person name="Harrison L.H."/>
            <person name="Van Tyne D."/>
            <person name="Marsh J.W."/>
            <person name="Griffith M.P."/>
            <person name="Snyder D.J."/>
            <person name="Cooper V.S."/>
            <person name="Mustapha M."/>
        </authorList>
    </citation>
    <scope>NUCLEOTIDE SEQUENCE</scope>
    <source>
        <strain evidence="1">STEN00091</strain>
    </source>
</reference>
<accession>A0AA89WKB7</accession>
<evidence type="ECO:0000313" key="2">
    <source>
        <dbReference type="Proteomes" id="UP000625930"/>
    </source>
</evidence>
<dbReference type="EMBL" id="JADUNP010000010">
    <property type="protein sequence ID" value="MBH1652019.1"/>
    <property type="molecule type" value="Genomic_DNA"/>
</dbReference>
<dbReference type="GeneID" id="93832494"/>
<dbReference type="RefSeq" id="WP_024956738.1">
    <property type="nucleotide sequence ID" value="NZ_AP021908.1"/>
</dbReference>
<organism evidence="1 2">
    <name type="scientific">Stenotrophomonas maltophilia</name>
    <name type="common">Pseudomonas maltophilia</name>
    <name type="synonym">Xanthomonas maltophilia</name>
    <dbReference type="NCBI Taxonomy" id="40324"/>
    <lineage>
        <taxon>Bacteria</taxon>
        <taxon>Pseudomonadati</taxon>
        <taxon>Pseudomonadota</taxon>
        <taxon>Gammaproteobacteria</taxon>
        <taxon>Lysobacterales</taxon>
        <taxon>Lysobacteraceae</taxon>
        <taxon>Stenotrophomonas</taxon>
        <taxon>Stenotrophomonas maltophilia group</taxon>
    </lineage>
</organism>
<gene>
    <name evidence="1" type="ORF">I5U67_07545</name>
</gene>
<evidence type="ECO:0000313" key="1">
    <source>
        <dbReference type="EMBL" id="MBH1652019.1"/>
    </source>
</evidence>